<dbReference type="InterPro" id="IPR000734">
    <property type="entry name" value="TAG_lipase"/>
</dbReference>
<dbReference type="GeneID" id="100375336"/>
<dbReference type="CDD" id="cd00707">
    <property type="entry name" value="Pancreat_lipase_like"/>
    <property type="match status" value="1"/>
</dbReference>
<dbReference type="InterPro" id="IPR002331">
    <property type="entry name" value="Lipase_panc"/>
</dbReference>
<dbReference type="Gene3D" id="3.40.50.1820">
    <property type="entry name" value="alpha/beta hydrolase"/>
    <property type="match status" value="1"/>
</dbReference>
<proteinExistence type="inferred from homology"/>
<dbReference type="PRINTS" id="PR00823">
    <property type="entry name" value="PANCLIPASE"/>
</dbReference>
<feature type="signal peptide" evidence="6">
    <location>
        <begin position="1"/>
        <end position="20"/>
    </location>
</feature>
<dbReference type="PANTHER" id="PTHR11610:SF178">
    <property type="entry name" value="LIPASE MEMBER H-A-LIKE PROTEIN"/>
    <property type="match status" value="1"/>
</dbReference>
<evidence type="ECO:0000259" key="7">
    <source>
        <dbReference type="Pfam" id="PF00151"/>
    </source>
</evidence>
<evidence type="ECO:0000313" key="8">
    <source>
        <dbReference type="Proteomes" id="UP000694865"/>
    </source>
</evidence>
<keyword evidence="8" id="KW-1185">Reference proteome</keyword>
<gene>
    <name evidence="9" type="primary">LOC100375336</name>
</gene>
<evidence type="ECO:0000256" key="3">
    <source>
        <dbReference type="ARBA" id="ARBA00022525"/>
    </source>
</evidence>
<evidence type="ECO:0000313" key="9">
    <source>
        <dbReference type="RefSeq" id="XP_002738620.1"/>
    </source>
</evidence>
<keyword evidence="3" id="KW-0964">Secreted</keyword>
<keyword evidence="4" id="KW-1015">Disulfide bond</keyword>
<feature type="chain" id="PRO_5045514320" evidence="6">
    <location>
        <begin position="21"/>
        <end position="308"/>
    </location>
</feature>
<dbReference type="PRINTS" id="PR00821">
    <property type="entry name" value="TAGLIPASE"/>
</dbReference>
<comment type="similarity">
    <text evidence="2 5">Belongs to the AB hydrolase superfamily. Lipase family.</text>
</comment>
<evidence type="ECO:0000256" key="6">
    <source>
        <dbReference type="SAM" id="SignalP"/>
    </source>
</evidence>
<dbReference type="Proteomes" id="UP000694865">
    <property type="component" value="Unplaced"/>
</dbReference>
<keyword evidence="6" id="KW-0732">Signal</keyword>
<organism evidence="8 9">
    <name type="scientific">Saccoglossus kowalevskii</name>
    <name type="common">Acorn worm</name>
    <dbReference type="NCBI Taxonomy" id="10224"/>
    <lineage>
        <taxon>Eukaryota</taxon>
        <taxon>Metazoa</taxon>
        <taxon>Hemichordata</taxon>
        <taxon>Enteropneusta</taxon>
        <taxon>Harrimaniidae</taxon>
        <taxon>Saccoglossus</taxon>
    </lineage>
</organism>
<comment type="subcellular location">
    <subcellularLocation>
        <location evidence="1">Secreted</location>
    </subcellularLocation>
</comment>
<dbReference type="PANTHER" id="PTHR11610">
    <property type="entry name" value="LIPASE"/>
    <property type="match status" value="1"/>
</dbReference>
<dbReference type="InterPro" id="IPR029058">
    <property type="entry name" value="AB_hydrolase_fold"/>
</dbReference>
<evidence type="ECO:0000256" key="2">
    <source>
        <dbReference type="ARBA" id="ARBA00010701"/>
    </source>
</evidence>
<evidence type="ECO:0000256" key="5">
    <source>
        <dbReference type="RuleBase" id="RU004262"/>
    </source>
</evidence>
<dbReference type="SUPFAM" id="SSF53474">
    <property type="entry name" value="alpha/beta-Hydrolases"/>
    <property type="match status" value="1"/>
</dbReference>
<feature type="domain" description="Lipase" evidence="7">
    <location>
        <begin position="20"/>
        <end position="307"/>
    </location>
</feature>
<protein>
    <submittedName>
        <fullName evidence="9">Pancreatic lipase-related protein 2-like</fullName>
    </submittedName>
</protein>
<reference evidence="9" key="1">
    <citation type="submission" date="2025-08" db="UniProtKB">
        <authorList>
            <consortium name="RefSeq"/>
        </authorList>
    </citation>
    <scope>IDENTIFICATION</scope>
    <source>
        <tissue evidence="9">Testes</tissue>
    </source>
</reference>
<dbReference type="Pfam" id="PF00151">
    <property type="entry name" value="Lipase"/>
    <property type="match status" value="1"/>
</dbReference>
<dbReference type="InterPro" id="IPR033906">
    <property type="entry name" value="Lipase_N"/>
</dbReference>
<name>A0ABM0GW40_SACKO</name>
<dbReference type="InterPro" id="IPR013818">
    <property type="entry name" value="Lipase"/>
</dbReference>
<sequence length="308" mass="33793">MLNLIAFLVTIACVLSGTQGFEVEFRLYTDSSRDSYTVVDRNDPDSLHDSTFNSRDDSKFIIHGYLENAGKPWIIDMKDRLLDYDDYNVFAVDWKGGANDVYSKSAKNTDEVGYEIAEFIQFLVDETRHSSNQIHLIGFSLGAHASGHAGRRIPDIARISGLDPAGPAFEGESTSIRLDPSDAKFVDVIHTDGDPLIVGGFGAWSECGHVDYYPNGGKNQPGCSGEESVQYSDDYVHPYGGEICDHGRAHELYAASIHDCEFKAYPCEPGEECDECGGLNGCNEMGFHTSKSPEGSFYVKTTGTAPYC</sequence>
<evidence type="ECO:0000256" key="4">
    <source>
        <dbReference type="ARBA" id="ARBA00023157"/>
    </source>
</evidence>
<evidence type="ECO:0000256" key="1">
    <source>
        <dbReference type="ARBA" id="ARBA00004613"/>
    </source>
</evidence>
<dbReference type="RefSeq" id="XP_002738620.1">
    <property type="nucleotide sequence ID" value="XM_002738574.2"/>
</dbReference>
<accession>A0ABM0GW40</accession>